<gene>
    <name evidence="2" type="ORF">PACLA_8A084622</name>
</gene>
<feature type="region of interest" description="Disordered" evidence="1">
    <location>
        <begin position="79"/>
        <end position="102"/>
    </location>
</feature>
<name>A0A7D9EJS7_PARCT</name>
<feature type="compositionally biased region" description="Basic and acidic residues" evidence="1">
    <location>
        <begin position="81"/>
        <end position="99"/>
    </location>
</feature>
<dbReference type="Proteomes" id="UP001152795">
    <property type="component" value="Unassembled WGS sequence"/>
</dbReference>
<sequence length="251" mass="28520">MASILTSILSCTVGLLWNKARDTTAYKLKDGDTTDEKIREIVVRELNDIKSKLDGLSRKDLLSSYGFLKEGVNLLNASLDKSNDDEHNETQDHHDEPSRMTDGAGFSILNQTLELSRAIGKLKTKSDKEFEFAKKRFEEARKTATHAFFNEALSIKDRIFAGKLRVCSEILECLESPETAMTGCETFLQDLHSLPAIREIFSVYLNGGIKSRLNKAERLDNVKSVMMINYALYQFHFKFGRKRTNKVIWPG</sequence>
<evidence type="ECO:0000313" key="3">
    <source>
        <dbReference type="Proteomes" id="UP001152795"/>
    </source>
</evidence>
<organism evidence="2 3">
    <name type="scientific">Paramuricea clavata</name>
    <name type="common">Red gorgonian</name>
    <name type="synonym">Violescent sea-whip</name>
    <dbReference type="NCBI Taxonomy" id="317549"/>
    <lineage>
        <taxon>Eukaryota</taxon>
        <taxon>Metazoa</taxon>
        <taxon>Cnidaria</taxon>
        <taxon>Anthozoa</taxon>
        <taxon>Octocorallia</taxon>
        <taxon>Malacalcyonacea</taxon>
        <taxon>Plexauridae</taxon>
        <taxon>Paramuricea</taxon>
    </lineage>
</organism>
<evidence type="ECO:0000313" key="2">
    <source>
        <dbReference type="EMBL" id="CAB4010057.1"/>
    </source>
</evidence>
<dbReference type="AlphaFoldDB" id="A0A7D9EJS7"/>
<reference evidence="2" key="1">
    <citation type="submission" date="2020-04" db="EMBL/GenBank/DDBJ databases">
        <authorList>
            <person name="Alioto T."/>
            <person name="Alioto T."/>
            <person name="Gomez Garrido J."/>
        </authorList>
    </citation>
    <scope>NUCLEOTIDE SEQUENCE</scope>
    <source>
        <strain evidence="2">A484AB</strain>
    </source>
</reference>
<protein>
    <submittedName>
        <fullName evidence="2">Uncharacterized protein</fullName>
    </submittedName>
</protein>
<evidence type="ECO:0000256" key="1">
    <source>
        <dbReference type="SAM" id="MobiDB-lite"/>
    </source>
</evidence>
<dbReference type="OrthoDB" id="5980364at2759"/>
<proteinExistence type="predicted"/>
<accession>A0A7D9EJS7</accession>
<dbReference type="EMBL" id="CACRXK020006663">
    <property type="protein sequence ID" value="CAB4010057.1"/>
    <property type="molecule type" value="Genomic_DNA"/>
</dbReference>
<keyword evidence="3" id="KW-1185">Reference proteome</keyword>
<comment type="caution">
    <text evidence="2">The sequence shown here is derived from an EMBL/GenBank/DDBJ whole genome shotgun (WGS) entry which is preliminary data.</text>
</comment>